<organism evidence="2 3">
    <name type="scientific">Candidatus Naiadarchaeum limnaeum</name>
    <dbReference type="NCBI Taxonomy" id="2756139"/>
    <lineage>
        <taxon>Archaea</taxon>
        <taxon>Candidatus Undinarchaeota</taxon>
        <taxon>Candidatus Undinarchaeia</taxon>
        <taxon>Candidatus Naiadarchaeales</taxon>
        <taxon>Candidatus Naiadarchaeaceae</taxon>
        <taxon>Candidatus Naiadarchaeum</taxon>
    </lineage>
</organism>
<evidence type="ECO:0000313" key="2">
    <source>
        <dbReference type="EMBL" id="HIK00243.1"/>
    </source>
</evidence>
<keyword evidence="1" id="KW-1133">Transmembrane helix</keyword>
<keyword evidence="3" id="KW-1185">Reference proteome</keyword>
<evidence type="ECO:0000313" key="3">
    <source>
        <dbReference type="Proteomes" id="UP000646946"/>
    </source>
</evidence>
<proteinExistence type="predicted"/>
<gene>
    <name evidence="2" type="ORF">H1016_01750</name>
</gene>
<reference evidence="2 3" key="1">
    <citation type="journal article" name="Nat. Commun.">
        <title>Undinarchaeota illuminate DPANN phylogeny and the impact of gene transfer on archaeal evolution.</title>
        <authorList>
            <person name="Dombrowski N."/>
            <person name="Williams T.A."/>
            <person name="Sun J."/>
            <person name="Woodcroft B.J."/>
            <person name="Lee J.H."/>
            <person name="Minh B.Q."/>
            <person name="Rinke C."/>
            <person name="Spang A."/>
        </authorList>
    </citation>
    <scope>NUCLEOTIDE SEQUENCE [LARGE SCALE GENOMIC DNA]</scope>
    <source>
        <strain evidence="2">MAG_bin1129</strain>
    </source>
</reference>
<dbReference type="EMBL" id="DVAB01000017">
    <property type="protein sequence ID" value="HIK00243.1"/>
    <property type="molecule type" value="Genomic_DNA"/>
</dbReference>
<name>A0A832V1D1_9ARCH</name>
<dbReference type="Proteomes" id="UP000646946">
    <property type="component" value="Unassembled WGS sequence"/>
</dbReference>
<comment type="caution">
    <text evidence="2">The sequence shown here is derived from an EMBL/GenBank/DDBJ whole genome shotgun (WGS) entry which is preliminary data.</text>
</comment>
<protein>
    <submittedName>
        <fullName evidence="2">Uncharacterized protein</fullName>
    </submittedName>
</protein>
<dbReference type="AlphaFoldDB" id="A0A832V1D1"/>
<keyword evidence="1" id="KW-0472">Membrane</keyword>
<accession>A0A832V1D1</accession>
<evidence type="ECO:0000256" key="1">
    <source>
        <dbReference type="SAM" id="Phobius"/>
    </source>
</evidence>
<feature type="transmembrane region" description="Helical" evidence="1">
    <location>
        <begin position="45"/>
        <end position="62"/>
    </location>
</feature>
<feature type="transmembrane region" description="Helical" evidence="1">
    <location>
        <begin position="6"/>
        <end position="24"/>
    </location>
</feature>
<sequence length="63" mass="6804">MTLNEIALFLAGGFTWDVVLHLALAASRTKVKMFGITFTGGHNKTLAITNAIIAVLLLWYALA</sequence>
<keyword evidence="1" id="KW-0812">Transmembrane</keyword>